<dbReference type="CDD" id="cd18186">
    <property type="entry name" value="BTB_POZ_ZBTB_KLHL-like"/>
    <property type="match status" value="1"/>
</dbReference>
<dbReference type="SMART" id="SM00225">
    <property type="entry name" value="BTB"/>
    <property type="match status" value="1"/>
</dbReference>
<organism evidence="2 3">
    <name type="scientific">Ambispora gerdemannii</name>
    <dbReference type="NCBI Taxonomy" id="144530"/>
    <lineage>
        <taxon>Eukaryota</taxon>
        <taxon>Fungi</taxon>
        <taxon>Fungi incertae sedis</taxon>
        <taxon>Mucoromycota</taxon>
        <taxon>Glomeromycotina</taxon>
        <taxon>Glomeromycetes</taxon>
        <taxon>Archaeosporales</taxon>
        <taxon>Ambisporaceae</taxon>
        <taxon>Ambispora</taxon>
    </lineage>
</organism>
<dbReference type="Proteomes" id="UP000789831">
    <property type="component" value="Unassembled WGS sequence"/>
</dbReference>
<gene>
    <name evidence="2" type="ORF">AGERDE_LOCUS6275</name>
</gene>
<proteinExistence type="predicted"/>
<keyword evidence="3" id="KW-1185">Reference proteome</keyword>
<dbReference type="Gene3D" id="3.30.710.10">
    <property type="entry name" value="Potassium Channel Kv1.1, Chain A"/>
    <property type="match status" value="1"/>
</dbReference>
<accession>A0A9N9FKL5</accession>
<dbReference type="SUPFAM" id="SSF54695">
    <property type="entry name" value="POZ domain"/>
    <property type="match status" value="1"/>
</dbReference>
<dbReference type="EMBL" id="CAJVPL010000952">
    <property type="protein sequence ID" value="CAG8542874.1"/>
    <property type="molecule type" value="Genomic_DNA"/>
</dbReference>
<evidence type="ECO:0000259" key="1">
    <source>
        <dbReference type="PROSITE" id="PS50097"/>
    </source>
</evidence>
<sequence>MYFHRVAAAPETPRHEICHANILENCLPSPILSETFLSPGIPIDSSQITSIRSRTCILKENDAEEEEETSYLWRLGIWPKGTTTNPDHLATMLIGYKTAYELSRGITKRIVNYTLDLFRVINKDSENPELIATRSEPLGKFFFGRDRNYHNRFLTFAKFNDIFGNRAKRKRCDEESVDLILRVRFERENNENDINNRYYNPLNKMMQNSTITPQSNNQLPCQSSDYLNDETFCDVEFILDCGRRVKAHRLVLGTASAYFKTLFTGGFLESFLSTIPIKDVTYSSFQAIINYIYTGNLKRNLPLEALFEIHSKADMMDMENLQKAVESRLKCLGKSKDWDRVLVFAWRIGNVALKRVALEYISDNWEEVRKSVNWRDVVACGDQELVDEVYSASFFGVK</sequence>
<dbReference type="OrthoDB" id="6359816at2759"/>
<dbReference type="InterPro" id="IPR011333">
    <property type="entry name" value="SKP1/BTB/POZ_sf"/>
</dbReference>
<dbReference type="AlphaFoldDB" id="A0A9N9FKL5"/>
<comment type="caution">
    <text evidence="2">The sequence shown here is derived from an EMBL/GenBank/DDBJ whole genome shotgun (WGS) entry which is preliminary data.</text>
</comment>
<dbReference type="PROSITE" id="PS50097">
    <property type="entry name" value="BTB"/>
    <property type="match status" value="1"/>
</dbReference>
<feature type="domain" description="BTB" evidence="1">
    <location>
        <begin position="233"/>
        <end position="301"/>
    </location>
</feature>
<reference evidence="2" key="1">
    <citation type="submission" date="2021-06" db="EMBL/GenBank/DDBJ databases">
        <authorList>
            <person name="Kallberg Y."/>
            <person name="Tangrot J."/>
            <person name="Rosling A."/>
        </authorList>
    </citation>
    <scope>NUCLEOTIDE SEQUENCE</scope>
    <source>
        <strain evidence="2">MT106</strain>
    </source>
</reference>
<evidence type="ECO:0000313" key="3">
    <source>
        <dbReference type="Proteomes" id="UP000789831"/>
    </source>
</evidence>
<dbReference type="InterPro" id="IPR000210">
    <property type="entry name" value="BTB/POZ_dom"/>
</dbReference>
<dbReference type="PANTHER" id="PTHR24413">
    <property type="entry name" value="SPECKLE-TYPE POZ PROTEIN"/>
    <property type="match status" value="1"/>
</dbReference>
<evidence type="ECO:0000313" key="2">
    <source>
        <dbReference type="EMBL" id="CAG8542874.1"/>
    </source>
</evidence>
<protein>
    <submittedName>
        <fullName evidence="2">8336_t:CDS:1</fullName>
    </submittedName>
</protein>
<name>A0A9N9FKL5_9GLOM</name>
<dbReference type="Pfam" id="PF00651">
    <property type="entry name" value="BTB"/>
    <property type="match status" value="1"/>
</dbReference>